<comment type="caution">
    <text evidence="2">The sequence shown here is derived from an EMBL/GenBank/DDBJ whole genome shotgun (WGS) entry which is preliminary data.</text>
</comment>
<sequence>MIGDRHREYGKQKEVRESEREASSGAKADPRSSDRGIPLQKTQAEIPKEVMEEAIGEIREVMTKYAACVDPVESAARKERYRLAEETGQLEEVAISLAHATLANQAQQVAELERPTSPERVPALLRLGPSPSGKSVRRSGRKPGRPPGKRTIQSSPKAIVALSSRKRKWS</sequence>
<dbReference type="EMBL" id="QGKY02001250">
    <property type="protein sequence ID" value="KAF2564424.1"/>
    <property type="molecule type" value="Genomic_DNA"/>
</dbReference>
<gene>
    <name evidence="2" type="ORF">F2Q70_00013945</name>
</gene>
<name>A0A8S9I425_BRACR</name>
<organism evidence="2">
    <name type="scientific">Brassica cretica</name>
    <name type="common">Mustard</name>
    <dbReference type="NCBI Taxonomy" id="69181"/>
    <lineage>
        <taxon>Eukaryota</taxon>
        <taxon>Viridiplantae</taxon>
        <taxon>Streptophyta</taxon>
        <taxon>Embryophyta</taxon>
        <taxon>Tracheophyta</taxon>
        <taxon>Spermatophyta</taxon>
        <taxon>Magnoliopsida</taxon>
        <taxon>eudicotyledons</taxon>
        <taxon>Gunneridae</taxon>
        <taxon>Pentapetalae</taxon>
        <taxon>rosids</taxon>
        <taxon>malvids</taxon>
        <taxon>Brassicales</taxon>
        <taxon>Brassicaceae</taxon>
        <taxon>Brassiceae</taxon>
        <taxon>Brassica</taxon>
    </lineage>
</organism>
<feature type="region of interest" description="Disordered" evidence="1">
    <location>
        <begin position="108"/>
        <end position="170"/>
    </location>
</feature>
<protein>
    <submittedName>
        <fullName evidence="2">Uncharacterized protein</fullName>
    </submittedName>
</protein>
<reference evidence="2" key="1">
    <citation type="submission" date="2019-12" db="EMBL/GenBank/DDBJ databases">
        <title>Genome sequencing and annotation of Brassica cretica.</title>
        <authorList>
            <person name="Studholme D.J."/>
            <person name="Sarris P.F."/>
        </authorList>
    </citation>
    <scope>NUCLEOTIDE SEQUENCE</scope>
    <source>
        <strain evidence="2">PFS-102/07</strain>
        <tissue evidence="2">Leaf</tissue>
    </source>
</reference>
<evidence type="ECO:0000256" key="1">
    <source>
        <dbReference type="SAM" id="MobiDB-lite"/>
    </source>
</evidence>
<feature type="compositionally biased region" description="Basic and acidic residues" evidence="1">
    <location>
        <begin position="1"/>
        <end position="34"/>
    </location>
</feature>
<evidence type="ECO:0000313" key="2">
    <source>
        <dbReference type="EMBL" id="KAF2564424.1"/>
    </source>
</evidence>
<dbReference type="AlphaFoldDB" id="A0A8S9I425"/>
<proteinExistence type="predicted"/>
<accession>A0A8S9I425</accession>
<feature type="region of interest" description="Disordered" evidence="1">
    <location>
        <begin position="1"/>
        <end position="46"/>
    </location>
</feature>
<feature type="compositionally biased region" description="Basic residues" evidence="1">
    <location>
        <begin position="135"/>
        <end position="148"/>
    </location>
</feature>